<dbReference type="RefSeq" id="WP_146662380.1">
    <property type="nucleotide sequence ID" value="NZ_CP019791.1"/>
</dbReference>
<dbReference type="GO" id="GO:0046872">
    <property type="term" value="F:metal ion binding"/>
    <property type="evidence" value="ECO:0007669"/>
    <property type="project" value="InterPro"/>
</dbReference>
<name>A0A1U9NN62_9BACT</name>
<dbReference type="KEGG" id="alus:STSP2_02133"/>
<evidence type="ECO:0000313" key="3">
    <source>
        <dbReference type="Proteomes" id="UP000189674"/>
    </source>
</evidence>
<dbReference type="SUPFAM" id="SSF63411">
    <property type="entry name" value="LuxS/MPP-like metallohydrolase"/>
    <property type="match status" value="2"/>
</dbReference>
<accession>A0A1U9NN62</accession>
<dbReference type="Pfam" id="PF05193">
    <property type="entry name" value="Peptidase_M16_C"/>
    <property type="match status" value="1"/>
</dbReference>
<dbReference type="InterPro" id="IPR007863">
    <property type="entry name" value="Peptidase_M16_C"/>
</dbReference>
<reference evidence="3" key="1">
    <citation type="submission" date="2017-02" db="EMBL/GenBank/DDBJ databases">
        <title>Comparative genomics and description of representatives of a novel lineage of planctomycetes thriving in anoxic sediments.</title>
        <authorList>
            <person name="Spring S."/>
            <person name="Bunk B."/>
            <person name="Sproer C."/>
        </authorList>
    </citation>
    <scope>NUCLEOTIDE SEQUENCE [LARGE SCALE GENOMIC DNA]</scope>
    <source>
        <strain evidence="3">ST-NAGAB-D1</strain>
    </source>
</reference>
<dbReference type="InterPro" id="IPR050361">
    <property type="entry name" value="MPP/UQCRC_Complex"/>
</dbReference>
<dbReference type="Proteomes" id="UP000189674">
    <property type="component" value="Chromosome"/>
</dbReference>
<dbReference type="InterPro" id="IPR011249">
    <property type="entry name" value="Metalloenz_LuxS/M16"/>
</dbReference>
<keyword evidence="3" id="KW-1185">Reference proteome</keyword>
<evidence type="ECO:0000313" key="2">
    <source>
        <dbReference type="EMBL" id="AQT68956.1"/>
    </source>
</evidence>
<dbReference type="Gene3D" id="3.30.830.10">
    <property type="entry name" value="Metalloenzyme, LuxS/M16 peptidase-like"/>
    <property type="match status" value="2"/>
</dbReference>
<organism evidence="2 3">
    <name type="scientific">Anaerohalosphaera lusitana</name>
    <dbReference type="NCBI Taxonomy" id="1936003"/>
    <lineage>
        <taxon>Bacteria</taxon>
        <taxon>Pseudomonadati</taxon>
        <taxon>Planctomycetota</taxon>
        <taxon>Phycisphaerae</taxon>
        <taxon>Sedimentisphaerales</taxon>
        <taxon>Anaerohalosphaeraceae</taxon>
        <taxon>Anaerohalosphaera</taxon>
    </lineage>
</organism>
<gene>
    <name evidence="2" type="ORF">STSP2_02133</name>
</gene>
<dbReference type="STRING" id="1936003.STSP2_02133"/>
<proteinExistence type="predicted"/>
<dbReference type="EMBL" id="CP019791">
    <property type="protein sequence ID" value="AQT68956.1"/>
    <property type="molecule type" value="Genomic_DNA"/>
</dbReference>
<dbReference type="AlphaFoldDB" id="A0A1U9NN62"/>
<dbReference type="OrthoDB" id="9762085at2"/>
<dbReference type="PANTHER" id="PTHR11851">
    <property type="entry name" value="METALLOPROTEASE"/>
    <property type="match status" value="1"/>
</dbReference>
<protein>
    <submittedName>
        <fullName evidence="2">Peptidase M16 inactive domain protein</fullName>
    </submittedName>
</protein>
<sequence length="409" mass="44675">MSSKVEKRVLKNGMVILGEHMDQVESAAFSFLLPCGESLLPEGVCGAGEVISDWLVRGAGDMDSRQLSDALEGLGLHHSEHVSSSHLTLGGVLESSNLIEALRLYGDIILNPKLDGEQFEMSKQLAMAHLAGLDDDPRQKVMLAVRERFYPYPLGRPAIGKEDELKALTADQARKIAQERVTPAGTIFAVAGKFDFAQLCSEMEALFSIDKPEPPTQANPGEKGPKYEHIEYPGAQVHLGMMTPAVTVDHEDYYKTLLMVSVLSGGMSSRLFTEVREKRGLCYAVGARYHALKGHAGVNCYAGTTPDKAQETLDVIKEEFAKLENGIDDEELASAKAGLKSSLVMQGESTSSRAGGVASDYYFLRRVREIEEIKAGIENITKAELETFLKENAFEDFTIVTIGSKELQV</sequence>
<feature type="domain" description="Peptidase M16 C-terminal" evidence="1">
    <location>
        <begin position="168"/>
        <end position="339"/>
    </location>
</feature>
<dbReference type="PANTHER" id="PTHR11851:SF219">
    <property type="entry name" value="HYPOTHETICAL ZINC PROTEASE"/>
    <property type="match status" value="1"/>
</dbReference>
<evidence type="ECO:0000259" key="1">
    <source>
        <dbReference type="Pfam" id="PF05193"/>
    </source>
</evidence>